<dbReference type="InterPro" id="IPR000334">
    <property type="entry name" value="Glyco_hydro_45"/>
</dbReference>
<dbReference type="CAZy" id="GH45">
    <property type="family name" value="Glycoside Hydrolase Family 45"/>
</dbReference>
<keyword evidence="4" id="KW-0378">Hydrolase</keyword>
<evidence type="ECO:0000256" key="4">
    <source>
        <dbReference type="ARBA" id="ARBA00022801"/>
    </source>
</evidence>
<dbReference type="AlphaFoldDB" id="Q6SS52"/>
<dbReference type="GO" id="GO:0030245">
    <property type="term" value="P:cellulose catabolic process"/>
    <property type="evidence" value="ECO:0007669"/>
    <property type="project" value="UniProtKB-KW"/>
</dbReference>
<comment type="similarity">
    <text evidence="2">Belongs to the glycosyl hydrolase 45 (cellulase K) family.</text>
</comment>
<dbReference type="Pfam" id="PF02015">
    <property type="entry name" value="Glyco_hydro_45"/>
    <property type="match status" value="1"/>
</dbReference>
<evidence type="ECO:0000259" key="11">
    <source>
        <dbReference type="PROSITE" id="PS01140"/>
    </source>
</evidence>
<proteinExistence type="inferred from homology"/>
<evidence type="ECO:0000256" key="6">
    <source>
        <dbReference type="ARBA" id="ARBA00023277"/>
    </source>
</evidence>
<evidence type="ECO:0000256" key="2">
    <source>
        <dbReference type="ARBA" id="ARBA00007793"/>
    </source>
</evidence>
<feature type="domain" description="Glycosyl hydrolases family 45 active site" evidence="11">
    <location>
        <begin position="37"/>
        <end position="48"/>
    </location>
</feature>
<evidence type="ECO:0000256" key="7">
    <source>
        <dbReference type="ARBA" id="ARBA00023295"/>
    </source>
</evidence>
<evidence type="ECO:0000256" key="5">
    <source>
        <dbReference type="ARBA" id="ARBA00023001"/>
    </source>
</evidence>
<dbReference type="InterPro" id="IPR036908">
    <property type="entry name" value="RlpA-like_sf"/>
</dbReference>
<evidence type="ECO:0000256" key="10">
    <source>
        <dbReference type="SAM" id="SignalP"/>
    </source>
</evidence>
<evidence type="ECO:0000256" key="1">
    <source>
        <dbReference type="ARBA" id="ARBA00000966"/>
    </source>
</evidence>
<name>Q6SS52_APRGE</name>
<evidence type="ECO:0000256" key="3">
    <source>
        <dbReference type="ARBA" id="ARBA00012601"/>
    </source>
</evidence>
<dbReference type="InterPro" id="IPR052288">
    <property type="entry name" value="GH45_Enzymes"/>
</dbReference>
<evidence type="ECO:0000256" key="9">
    <source>
        <dbReference type="PROSITE-ProRule" id="PRU10069"/>
    </source>
</evidence>
<dbReference type="PANTHER" id="PTHR39730">
    <property type="entry name" value="ENDOGLUCANASE 1"/>
    <property type="match status" value="1"/>
</dbReference>
<dbReference type="PANTHER" id="PTHR39730:SF1">
    <property type="entry name" value="ENDOGLUCANASE 1"/>
    <property type="match status" value="1"/>
</dbReference>
<keyword evidence="5" id="KW-0136">Cellulose degradation</keyword>
<sequence length="239" mass="25047">MKVLLAVVAVLCTFEASLSQDYHVTPLVGGVSGTGKTTRYWDCCKPSCSWKANLKSKSGKPVEACAADGKTVVKESTKSACEEGAGAYMCSDQQPKVVNSTFALGYVAASFTGGIDVNMCCACLRLKFQGDLSGKQMIVQVTNTGSDLGSNQFDIAIPGGGVGIFTKGCSSQWGTPSNGWGDQYGGVSSESQCSQLPSSLREGCKFRFTFMKSVSNPAVTFEQVSCPSEIVSASGCNYS</sequence>
<dbReference type="Gene3D" id="2.40.40.10">
    <property type="entry name" value="RlpA-like domain"/>
    <property type="match status" value="1"/>
</dbReference>
<dbReference type="EMBL" id="AY451326">
    <property type="protein sequence ID" value="AAR22385.1"/>
    <property type="molecule type" value="Genomic_DNA"/>
</dbReference>
<feature type="chain" id="PRO_5004280058" description="Cellulase" evidence="10">
    <location>
        <begin position="20"/>
        <end position="239"/>
    </location>
</feature>
<keyword evidence="6" id="KW-0119">Carbohydrate metabolism</keyword>
<feature type="signal peptide" evidence="10">
    <location>
        <begin position="1"/>
        <end position="19"/>
    </location>
</feature>
<evidence type="ECO:0000256" key="8">
    <source>
        <dbReference type="ARBA" id="ARBA00023326"/>
    </source>
</evidence>
<dbReference type="GO" id="GO:0008810">
    <property type="term" value="F:cellulase activity"/>
    <property type="evidence" value="ECO:0007669"/>
    <property type="project" value="UniProtKB-EC"/>
</dbReference>
<reference evidence="12" key="1">
    <citation type="journal article" date="2005" name="Comp. Biochem. Physiol. B, Biochem. Mol. Biol.">
        <title>A novel cellulase gene from the mulberry longicorn beetle, Apriona germari: gene structure, expression, and enzymatic activity.</title>
        <authorList>
            <person name="Lee S.J."/>
            <person name="Lee K.S."/>
            <person name="Kim S.R."/>
            <person name="Gui Z.Z."/>
            <person name="Kim Y.S."/>
            <person name="Yoon H.J."/>
            <person name="Kim I."/>
            <person name="Kang P.D."/>
            <person name="Sohn H.D."/>
            <person name="Jin B.R."/>
        </authorList>
    </citation>
    <scope>NUCLEOTIDE SEQUENCE</scope>
</reference>
<comment type="catalytic activity">
    <reaction evidence="1 9">
        <text>Endohydrolysis of (1-&gt;4)-beta-D-glucosidic linkages in cellulose, lichenin and cereal beta-D-glucans.</text>
        <dbReference type="EC" id="3.2.1.4"/>
    </reaction>
</comment>
<dbReference type="SUPFAM" id="SSF50685">
    <property type="entry name" value="Barwin-like endoglucanases"/>
    <property type="match status" value="1"/>
</dbReference>
<evidence type="ECO:0000313" key="12">
    <source>
        <dbReference type="EMBL" id="AAR22385.1"/>
    </source>
</evidence>
<keyword evidence="10" id="KW-0732">Signal</keyword>
<protein>
    <recommendedName>
        <fullName evidence="3 9">Cellulase</fullName>
        <ecNumber evidence="3 9">3.2.1.4</ecNumber>
    </recommendedName>
</protein>
<keyword evidence="7" id="KW-0326">Glycosidase</keyword>
<dbReference type="PROSITE" id="PS01140">
    <property type="entry name" value="GLYCOSYL_HYDROL_F45"/>
    <property type="match status" value="1"/>
</dbReference>
<organism evidence="12">
    <name type="scientific">Apriona germarii</name>
    <name type="common">Mulberry longhorn beetle</name>
    <name type="synonym">Lamia germarii</name>
    <dbReference type="NCBI Taxonomy" id="157307"/>
    <lineage>
        <taxon>Eukaryota</taxon>
        <taxon>Metazoa</taxon>
        <taxon>Ecdysozoa</taxon>
        <taxon>Arthropoda</taxon>
        <taxon>Hexapoda</taxon>
        <taxon>Insecta</taxon>
        <taxon>Pterygota</taxon>
        <taxon>Neoptera</taxon>
        <taxon>Endopterygota</taxon>
        <taxon>Coleoptera</taxon>
        <taxon>Polyphaga</taxon>
        <taxon>Cucujiformia</taxon>
        <taxon>Chrysomeloidea</taxon>
        <taxon>Cerambycidae</taxon>
        <taxon>Lamiinae</taxon>
        <taxon>Batocerini</taxon>
        <taxon>Apriona</taxon>
    </lineage>
</organism>
<keyword evidence="8" id="KW-0624">Polysaccharide degradation</keyword>
<feature type="active site" description="Nucleophile" evidence="9">
    <location>
        <position position="42"/>
    </location>
</feature>
<dbReference type="EC" id="3.2.1.4" evidence="3 9"/>
<accession>Q6SS52</accession>